<organism evidence="3 4">
    <name type="scientific">Jiella pacifica</name>
    <dbReference type="NCBI Taxonomy" id="2696469"/>
    <lineage>
        <taxon>Bacteria</taxon>
        <taxon>Pseudomonadati</taxon>
        <taxon>Pseudomonadota</taxon>
        <taxon>Alphaproteobacteria</taxon>
        <taxon>Hyphomicrobiales</taxon>
        <taxon>Aurantimonadaceae</taxon>
        <taxon>Jiella</taxon>
    </lineage>
</organism>
<dbReference type="SUPFAM" id="SSF53850">
    <property type="entry name" value="Periplasmic binding protein-like II"/>
    <property type="match status" value="1"/>
</dbReference>
<dbReference type="Gene3D" id="3.40.190.170">
    <property type="entry name" value="Bacterial extracellular solute-binding protein, family 7"/>
    <property type="match status" value="1"/>
</dbReference>
<evidence type="ECO:0000256" key="2">
    <source>
        <dbReference type="SAM" id="SignalP"/>
    </source>
</evidence>
<keyword evidence="4" id="KW-1185">Reference proteome</keyword>
<accession>A0A6N9T3U7</accession>
<dbReference type="PANTHER" id="PTHR33376:SF5">
    <property type="entry name" value="EXTRACYTOPLASMIC SOLUTE RECEPTOR PROTEIN"/>
    <property type="match status" value="1"/>
</dbReference>
<dbReference type="InterPro" id="IPR038404">
    <property type="entry name" value="TRAP_DctP_sf"/>
</dbReference>
<comment type="caution">
    <text evidence="3">The sequence shown here is derived from an EMBL/GenBank/DDBJ whole genome shotgun (WGS) entry which is preliminary data.</text>
</comment>
<keyword evidence="1 2" id="KW-0732">Signal</keyword>
<dbReference type="EMBL" id="JAAAMG010000014">
    <property type="protein sequence ID" value="NDW06044.1"/>
    <property type="molecule type" value="Genomic_DNA"/>
</dbReference>
<sequence length="343" mass="36973">MTMRFLSTGAVTLALAASAGAAHAQTALSVQTSTQSGGYSFKYINENWAPKISEMTGGEVSIEFLPINSVVPSTETPDTIAAGVLGGDLTSIAYFSGRNPAFAILGDLIAGYDTPQQIQDYCREGGGAEALQELWNTQFPNLIHVVGCGAVSKEALVARVPIRTLEDLKGKKIRSPEGMAATVFRAAGASPVNIPFAEVFTALEKGIVDASDASAYVNNDQNGFNEIAPYPLFPGIHSMAVHQFTVSEETWQSLSPEAQKGLTSWFYEAYADLAKALNEEDLKLVERDKQNPDIEVIDWAQKDRDAFRAIAQKAWEETAAQSPEAEAALKSQLAYMREIGLIQ</sequence>
<dbReference type="GO" id="GO:0055085">
    <property type="term" value="P:transmembrane transport"/>
    <property type="evidence" value="ECO:0007669"/>
    <property type="project" value="InterPro"/>
</dbReference>
<dbReference type="InterPro" id="IPR018389">
    <property type="entry name" value="DctP_fam"/>
</dbReference>
<evidence type="ECO:0000313" key="4">
    <source>
        <dbReference type="Proteomes" id="UP000469011"/>
    </source>
</evidence>
<feature type="signal peptide" evidence="2">
    <location>
        <begin position="1"/>
        <end position="24"/>
    </location>
</feature>
<dbReference type="AlphaFoldDB" id="A0A6N9T3U7"/>
<dbReference type="Pfam" id="PF03480">
    <property type="entry name" value="DctP"/>
    <property type="match status" value="1"/>
</dbReference>
<protein>
    <submittedName>
        <fullName evidence="3">C4-dicarboxylate ABC transporter substrate-binding protein</fullName>
    </submittedName>
</protein>
<gene>
    <name evidence="3" type="ORF">GTK09_16610</name>
</gene>
<name>A0A6N9T3U7_9HYPH</name>
<evidence type="ECO:0000256" key="1">
    <source>
        <dbReference type="ARBA" id="ARBA00022729"/>
    </source>
</evidence>
<proteinExistence type="predicted"/>
<reference evidence="3 4" key="1">
    <citation type="submission" date="2020-01" db="EMBL/GenBank/DDBJ databases">
        <title>Jiella pacifica sp. nov.</title>
        <authorList>
            <person name="Xue Z."/>
            <person name="Zhu S."/>
            <person name="Chen J."/>
            <person name="Yang J."/>
        </authorList>
    </citation>
    <scope>NUCLEOTIDE SEQUENCE [LARGE SCALE GENOMIC DNA]</scope>
    <source>
        <strain evidence="3 4">40Bstr34</strain>
    </source>
</reference>
<evidence type="ECO:0000313" key="3">
    <source>
        <dbReference type="EMBL" id="NDW06044.1"/>
    </source>
</evidence>
<dbReference type="Proteomes" id="UP000469011">
    <property type="component" value="Unassembled WGS sequence"/>
</dbReference>
<dbReference type="PANTHER" id="PTHR33376">
    <property type="match status" value="1"/>
</dbReference>
<feature type="chain" id="PRO_5027090113" evidence="2">
    <location>
        <begin position="25"/>
        <end position="343"/>
    </location>
</feature>
<dbReference type="NCBIfam" id="NF037995">
    <property type="entry name" value="TRAP_S1"/>
    <property type="match status" value="1"/>
</dbReference>